<dbReference type="GO" id="GO:0016787">
    <property type="term" value="F:hydrolase activity"/>
    <property type="evidence" value="ECO:0007669"/>
    <property type="project" value="UniProtKB-UniRule"/>
</dbReference>
<dbReference type="Pfam" id="PF12850">
    <property type="entry name" value="Metallophos_2"/>
    <property type="match status" value="1"/>
</dbReference>
<feature type="domain" description="Calcineurin-like phosphoesterase" evidence="2">
    <location>
        <begin position="1"/>
        <end position="168"/>
    </location>
</feature>
<protein>
    <recommendedName>
        <fullName evidence="1">Phosphoesterase</fullName>
        <ecNumber evidence="1">3.1.4.-</ecNumber>
    </recommendedName>
</protein>
<dbReference type="RefSeq" id="WP_264555878.1">
    <property type="nucleotide sequence ID" value="NZ_CP109979.1"/>
</dbReference>
<accession>A0ABD5YNM6</accession>
<dbReference type="InterPro" id="IPR000979">
    <property type="entry name" value="Phosphodiesterase_MJ0936/Vps29"/>
</dbReference>
<comment type="cofactor">
    <cofactor evidence="1">
        <name>a divalent metal cation</name>
        <dbReference type="ChEBI" id="CHEBI:60240"/>
    </cofactor>
</comment>
<dbReference type="GO" id="GO:0046872">
    <property type="term" value="F:metal ion binding"/>
    <property type="evidence" value="ECO:0007669"/>
    <property type="project" value="UniProtKB-KW"/>
</dbReference>
<dbReference type="AlphaFoldDB" id="A0ABD5YNM6"/>
<evidence type="ECO:0000313" key="3">
    <source>
        <dbReference type="EMBL" id="MFC7190895.1"/>
    </source>
</evidence>
<dbReference type="GeneID" id="76200560"/>
<dbReference type="InterPro" id="IPR024654">
    <property type="entry name" value="Calcineurin-like_PHP_lpxH"/>
</dbReference>
<keyword evidence="1" id="KW-0479">Metal-binding</keyword>
<dbReference type="EC" id="3.1.4.-" evidence="1"/>
<dbReference type="NCBIfam" id="TIGR00040">
    <property type="entry name" value="yfcE"/>
    <property type="match status" value="1"/>
</dbReference>
<organism evidence="3 4">
    <name type="scientific">Halocatena marina</name>
    <dbReference type="NCBI Taxonomy" id="2934937"/>
    <lineage>
        <taxon>Archaea</taxon>
        <taxon>Methanobacteriati</taxon>
        <taxon>Methanobacteriota</taxon>
        <taxon>Stenosarchaea group</taxon>
        <taxon>Halobacteria</taxon>
        <taxon>Halobacteriales</taxon>
        <taxon>Natronomonadaceae</taxon>
        <taxon>Halocatena</taxon>
    </lineage>
</organism>
<name>A0ABD5YNM6_9EURY</name>
<dbReference type="Proteomes" id="UP001596417">
    <property type="component" value="Unassembled WGS sequence"/>
</dbReference>
<keyword evidence="4" id="KW-1185">Reference proteome</keyword>
<evidence type="ECO:0000259" key="2">
    <source>
        <dbReference type="Pfam" id="PF12850"/>
    </source>
</evidence>
<dbReference type="InterPro" id="IPR029052">
    <property type="entry name" value="Metallo-depent_PP-like"/>
</dbReference>
<comment type="caution">
    <text evidence="3">The sequence shown here is derived from an EMBL/GenBank/DDBJ whole genome shotgun (WGS) entry which is preliminary data.</text>
</comment>
<reference evidence="3 4" key="1">
    <citation type="journal article" date="2019" name="Int. J. Syst. Evol. Microbiol.">
        <title>The Global Catalogue of Microorganisms (GCM) 10K type strain sequencing project: providing services to taxonomists for standard genome sequencing and annotation.</title>
        <authorList>
            <consortium name="The Broad Institute Genomics Platform"/>
            <consortium name="The Broad Institute Genome Sequencing Center for Infectious Disease"/>
            <person name="Wu L."/>
            <person name="Ma J."/>
        </authorList>
    </citation>
    <scope>NUCLEOTIDE SEQUENCE [LARGE SCALE GENOMIC DNA]</scope>
    <source>
        <strain evidence="3 4">RDMS1</strain>
    </source>
</reference>
<dbReference type="EMBL" id="JBHTAX010000001">
    <property type="protein sequence ID" value="MFC7190895.1"/>
    <property type="molecule type" value="Genomic_DNA"/>
</dbReference>
<comment type="similarity">
    <text evidence="1">Belongs to the metallophosphoesterase superfamily. YfcE family.</text>
</comment>
<proteinExistence type="inferred from homology"/>
<dbReference type="PANTHER" id="PTHR11124">
    <property type="entry name" value="VACUOLAR SORTING PROTEIN VPS29"/>
    <property type="match status" value="1"/>
</dbReference>
<evidence type="ECO:0000256" key="1">
    <source>
        <dbReference type="RuleBase" id="RU362039"/>
    </source>
</evidence>
<dbReference type="SUPFAM" id="SSF56300">
    <property type="entry name" value="Metallo-dependent phosphatases"/>
    <property type="match status" value="1"/>
</dbReference>
<dbReference type="Gene3D" id="3.60.21.10">
    <property type="match status" value="1"/>
</dbReference>
<gene>
    <name evidence="3" type="ORF">ACFQL7_14355</name>
</gene>
<sequence length="178" mass="19095">MKIAVLSDTHIPDQAQRIPDEFREQIRDADHVIHAGDFGSNETLVDVQELASDLTAVHGNADPNDIDLPSVASTEIGGVTFVVIHGVVNPVERAVWSSEGVVFDQDDWLNAVTDTTRTRADEPMIGIGGHTHEVEDTVYDGVRVLNPGSATGAGPAEGSTMMTVEVVNEDLSVTLHEM</sequence>
<evidence type="ECO:0000313" key="4">
    <source>
        <dbReference type="Proteomes" id="UP001596417"/>
    </source>
</evidence>